<gene>
    <name evidence="2" type="ORF">CDAR_220921</name>
</gene>
<dbReference type="AlphaFoldDB" id="A0AAV4MTH2"/>
<dbReference type="InterPro" id="IPR002999">
    <property type="entry name" value="Tudor"/>
</dbReference>
<dbReference type="SUPFAM" id="SSF63748">
    <property type="entry name" value="Tudor/PWWP/MBT"/>
    <property type="match status" value="1"/>
</dbReference>
<organism evidence="2 3">
    <name type="scientific">Caerostris darwini</name>
    <dbReference type="NCBI Taxonomy" id="1538125"/>
    <lineage>
        <taxon>Eukaryota</taxon>
        <taxon>Metazoa</taxon>
        <taxon>Ecdysozoa</taxon>
        <taxon>Arthropoda</taxon>
        <taxon>Chelicerata</taxon>
        <taxon>Arachnida</taxon>
        <taxon>Araneae</taxon>
        <taxon>Araneomorphae</taxon>
        <taxon>Entelegynae</taxon>
        <taxon>Araneoidea</taxon>
        <taxon>Araneidae</taxon>
        <taxon>Caerostris</taxon>
    </lineage>
</organism>
<name>A0AAV4MTH2_9ARAC</name>
<dbReference type="Gene3D" id="2.40.50.90">
    <property type="match status" value="1"/>
</dbReference>
<feature type="domain" description="Tudor" evidence="1">
    <location>
        <begin position="45"/>
        <end position="83"/>
    </location>
</feature>
<evidence type="ECO:0000259" key="1">
    <source>
        <dbReference type="Pfam" id="PF00567"/>
    </source>
</evidence>
<dbReference type="EMBL" id="BPLQ01000856">
    <property type="protein sequence ID" value="GIX75772.1"/>
    <property type="molecule type" value="Genomic_DNA"/>
</dbReference>
<reference evidence="2 3" key="1">
    <citation type="submission" date="2021-06" db="EMBL/GenBank/DDBJ databases">
        <title>Caerostris darwini draft genome.</title>
        <authorList>
            <person name="Kono N."/>
            <person name="Arakawa K."/>
        </authorList>
    </citation>
    <scope>NUCLEOTIDE SEQUENCE [LARGE SCALE GENOMIC DNA]</scope>
</reference>
<sequence length="171" mass="19601">MQKLLSDNHAIVINPDRTPAGEHIHRFNAPVDDFAGIMVGDHDILLIFYLDHGGYRNVVVRTLKRLHSNFLHLPFQAVECQLYDILPSEGHQWSEQRLQEVHRVVHLSNVLRVFVLEYNRDTPIVQVLYRPYFPQNDLSKRLISLGLAKSMAFVSGLQGRGIPEQCDPCPP</sequence>
<dbReference type="InterPro" id="IPR035437">
    <property type="entry name" value="SNase_OB-fold_sf"/>
</dbReference>
<accession>A0AAV4MTH2</accession>
<evidence type="ECO:0000313" key="3">
    <source>
        <dbReference type="Proteomes" id="UP001054837"/>
    </source>
</evidence>
<keyword evidence="3" id="KW-1185">Reference proteome</keyword>
<dbReference type="Proteomes" id="UP001054837">
    <property type="component" value="Unassembled WGS sequence"/>
</dbReference>
<proteinExistence type="predicted"/>
<dbReference type="Pfam" id="PF00567">
    <property type="entry name" value="TUDOR"/>
    <property type="match status" value="1"/>
</dbReference>
<dbReference type="GO" id="GO:0005737">
    <property type="term" value="C:cytoplasm"/>
    <property type="evidence" value="ECO:0007669"/>
    <property type="project" value="UniProtKB-ARBA"/>
</dbReference>
<evidence type="ECO:0000313" key="2">
    <source>
        <dbReference type="EMBL" id="GIX75772.1"/>
    </source>
</evidence>
<comment type="caution">
    <text evidence="2">The sequence shown here is derived from an EMBL/GenBank/DDBJ whole genome shotgun (WGS) entry which is preliminary data.</text>
</comment>
<protein>
    <recommendedName>
        <fullName evidence="1">Tudor domain-containing protein</fullName>
    </recommendedName>
</protein>